<evidence type="ECO:0000313" key="2">
    <source>
        <dbReference type="EMBL" id="GJD98108.1"/>
    </source>
</evidence>
<accession>A0ABQ4S4Q1</accession>
<evidence type="ECO:0008006" key="4">
    <source>
        <dbReference type="Google" id="ProtNLM"/>
    </source>
</evidence>
<protein>
    <recommendedName>
        <fullName evidence="4">Chromosome partition protein Smc</fullName>
    </recommendedName>
</protein>
<evidence type="ECO:0000256" key="1">
    <source>
        <dbReference type="SAM" id="Coils"/>
    </source>
</evidence>
<proteinExistence type="predicted"/>
<keyword evidence="3" id="KW-1185">Reference proteome</keyword>
<reference evidence="2" key="2">
    <citation type="submission" date="2021-08" db="EMBL/GenBank/DDBJ databases">
        <authorList>
            <person name="Tani A."/>
            <person name="Ola A."/>
            <person name="Ogura Y."/>
            <person name="Katsura K."/>
            <person name="Hayashi T."/>
        </authorList>
    </citation>
    <scope>NUCLEOTIDE SEQUENCE</scope>
    <source>
        <strain evidence="2">DSM 17168</strain>
    </source>
</reference>
<comment type="caution">
    <text evidence="2">The sequence shown here is derived from an EMBL/GenBank/DDBJ whole genome shotgun (WGS) entry which is preliminary data.</text>
</comment>
<name>A0ABQ4S4Q1_9HYPH</name>
<keyword evidence="1" id="KW-0175">Coiled coil</keyword>
<feature type="coiled-coil region" evidence="1">
    <location>
        <begin position="93"/>
        <end position="134"/>
    </location>
</feature>
<dbReference type="EMBL" id="BPQQ01000001">
    <property type="protein sequence ID" value="GJD98108.1"/>
    <property type="molecule type" value="Genomic_DNA"/>
</dbReference>
<dbReference type="Proteomes" id="UP001055153">
    <property type="component" value="Unassembled WGS sequence"/>
</dbReference>
<reference evidence="2" key="1">
    <citation type="journal article" date="2021" name="Front. Microbiol.">
        <title>Comprehensive Comparative Genomics and Phenotyping of Methylobacterium Species.</title>
        <authorList>
            <person name="Alessa O."/>
            <person name="Ogura Y."/>
            <person name="Fujitani Y."/>
            <person name="Takami H."/>
            <person name="Hayashi T."/>
            <person name="Sahin N."/>
            <person name="Tani A."/>
        </authorList>
    </citation>
    <scope>NUCLEOTIDE SEQUENCE</scope>
    <source>
        <strain evidence="2">DSM 17168</strain>
    </source>
</reference>
<evidence type="ECO:0000313" key="3">
    <source>
        <dbReference type="Proteomes" id="UP001055153"/>
    </source>
</evidence>
<sequence>MAMSIITNLFGSKKPTSAQIAERIAQHEADRRREEDRAAKAQAALSDLAELDDAEHVQAEADAAAAARAIVRTDARLVELRKAHAEAVKADERAALKARAEAARKRVGEAQRHLAEYEERAARLAESAAKLDAINREAAAVNAAITAARKAAPDGEHPALVESIAERFLTEPDDVTPERRVTEEVWEEPSYNTGRYTPSVVFSASGRPQNVAARKVTRERVIPEKRRPGRRLTLPTMSLVLPAARLGQEPFWPAG</sequence>
<gene>
    <name evidence="2" type="ORF">GMJLKIPL_0014</name>
</gene>
<feature type="coiled-coil region" evidence="1">
    <location>
        <begin position="17"/>
        <end position="51"/>
    </location>
</feature>
<organism evidence="2 3">
    <name type="scientific">Methylobacterium isbiliense</name>
    <dbReference type="NCBI Taxonomy" id="315478"/>
    <lineage>
        <taxon>Bacteria</taxon>
        <taxon>Pseudomonadati</taxon>
        <taxon>Pseudomonadota</taxon>
        <taxon>Alphaproteobacteria</taxon>
        <taxon>Hyphomicrobiales</taxon>
        <taxon>Methylobacteriaceae</taxon>
        <taxon>Methylobacterium</taxon>
    </lineage>
</organism>